<feature type="transmembrane region" description="Helical" evidence="6">
    <location>
        <begin position="336"/>
        <end position="360"/>
    </location>
</feature>
<dbReference type="Proteomes" id="UP000092583">
    <property type="component" value="Unassembled WGS sequence"/>
</dbReference>
<dbReference type="EMBL" id="KI669461">
    <property type="protein sequence ID" value="OCF59370.1"/>
    <property type="molecule type" value="Genomic_DNA"/>
</dbReference>
<dbReference type="GO" id="GO:0015179">
    <property type="term" value="F:L-amino acid transmembrane transporter activity"/>
    <property type="evidence" value="ECO:0007669"/>
    <property type="project" value="TreeGrafter"/>
</dbReference>
<feature type="transmembrane region" description="Helical" evidence="6">
    <location>
        <begin position="396"/>
        <end position="415"/>
    </location>
</feature>
<evidence type="ECO:0000256" key="2">
    <source>
        <dbReference type="ARBA" id="ARBA00008066"/>
    </source>
</evidence>
<evidence type="ECO:0000256" key="4">
    <source>
        <dbReference type="ARBA" id="ARBA00022989"/>
    </source>
</evidence>
<feature type="transmembrane region" description="Helical" evidence="6">
    <location>
        <begin position="539"/>
        <end position="563"/>
    </location>
</feature>
<evidence type="ECO:0000256" key="5">
    <source>
        <dbReference type="ARBA" id="ARBA00023136"/>
    </source>
</evidence>
<sequence length="622" mass="68796">MVTLAAYQRHLLQFGQAGSPNTVTVLSALRQLLQLGLNFSLSFAIAIGLKIICNPFPHYLRSVHVPQLRRSAVRNLGHVISFWCMAADQKTGLVEAEDVKRFQTGEWTKPVDARRKSRLPGKRDIVPFWRGGPILVAPHSWFLRKLFGVHVYEAKMLADQAVYDPESQKTHHDKVEVDAFTALAIEEQDHDIKYRTLSWQKATLLLFGEYVCLAILALAWSWSVLGWVCGFFITFGLGIITWYTSYILWQFCMKHPEAKDICDIAAILFPAVPRIAFELTGLMLLLNNIFLIGFHVFTGAKIFNTLSDSAVCTVVFQAVTAIIGVIVSLPRTLNHVSIMSVVSAIAMAIAIILSMVYAGIEDHPLYGYGGNYPELGEVKTSIGLPGAPGFVAGTNAVLNITFLWIGQILYPSFIVEMKRPQDFPKALASLTGLQLILFSVTAAVGYYYNGQYSTAPIIGSLSEPWAKKSAFAFVLIPTVIIGTIYGNVAAKFIFKRILGNSRHAHSHSLVGWGTWIAIDIFIWTVAFVLGNIIPSMGDFLGIMSAAFDSFFGFIFWAVAYYHLNKNGLWANWKMTTMSIINIIIFVLGLFMLGPGLYTSVDAIVTDYAGSVKKPFSCASNAL</sequence>
<keyword evidence="3 6" id="KW-0812">Transmembrane</keyword>
<evidence type="ECO:0000256" key="1">
    <source>
        <dbReference type="ARBA" id="ARBA00004141"/>
    </source>
</evidence>
<feature type="transmembrane region" description="Helical" evidence="6">
    <location>
        <begin position="275"/>
        <end position="297"/>
    </location>
</feature>
<organism evidence="8 9">
    <name type="scientific">Kwoniella mangroviensis CBS 10435</name>
    <dbReference type="NCBI Taxonomy" id="1331196"/>
    <lineage>
        <taxon>Eukaryota</taxon>
        <taxon>Fungi</taxon>
        <taxon>Dikarya</taxon>
        <taxon>Basidiomycota</taxon>
        <taxon>Agaricomycotina</taxon>
        <taxon>Tremellomycetes</taxon>
        <taxon>Tremellales</taxon>
        <taxon>Cryptococcaceae</taxon>
        <taxon>Kwoniella</taxon>
    </lineage>
</organism>
<comment type="similarity">
    <text evidence="2">Belongs to the amino acid/polyamine transporter 2 family.</text>
</comment>
<feature type="transmembrane region" description="Helical" evidence="6">
    <location>
        <begin position="309"/>
        <end position="329"/>
    </location>
</feature>
<name>A0A1B9IV06_9TREE</name>
<feature type="domain" description="Amino acid transporter transmembrane" evidence="7">
    <location>
        <begin position="196"/>
        <end position="595"/>
    </location>
</feature>
<dbReference type="PANTHER" id="PTHR22950">
    <property type="entry name" value="AMINO ACID TRANSPORTER"/>
    <property type="match status" value="1"/>
</dbReference>
<dbReference type="PANTHER" id="PTHR22950:SF567">
    <property type="entry name" value="AMINO ACID TRANSPORTER TRANSMEMBRANE DOMAIN-CONTAINING PROTEIN"/>
    <property type="match status" value="1"/>
</dbReference>
<evidence type="ECO:0000256" key="3">
    <source>
        <dbReference type="ARBA" id="ARBA00022692"/>
    </source>
</evidence>
<feature type="transmembrane region" description="Helical" evidence="6">
    <location>
        <begin position="575"/>
        <end position="597"/>
    </location>
</feature>
<keyword evidence="5 6" id="KW-0472">Membrane</keyword>
<dbReference type="InterPro" id="IPR013057">
    <property type="entry name" value="AA_transpt_TM"/>
</dbReference>
<dbReference type="GO" id="GO:0016020">
    <property type="term" value="C:membrane"/>
    <property type="evidence" value="ECO:0007669"/>
    <property type="project" value="UniProtKB-SubCell"/>
</dbReference>
<dbReference type="STRING" id="1331196.A0A1B9IV06"/>
<feature type="transmembrane region" description="Helical" evidence="6">
    <location>
        <begin position="509"/>
        <end position="533"/>
    </location>
</feature>
<feature type="transmembrane region" description="Helical" evidence="6">
    <location>
        <begin position="202"/>
        <end position="219"/>
    </location>
</feature>
<evidence type="ECO:0000313" key="8">
    <source>
        <dbReference type="EMBL" id="OCF59370.1"/>
    </source>
</evidence>
<keyword evidence="4 6" id="KW-1133">Transmembrane helix</keyword>
<reference evidence="9" key="2">
    <citation type="submission" date="2013-12" db="EMBL/GenBank/DDBJ databases">
        <title>Evolution of pathogenesis and genome organization in the Tremellales.</title>
        <authorList>
            <person name="Cuomo C."/>
            <person name="Litvintseva A."/>
            <person name="Heitman J."/>
            <person name="Chen Y."/>
            <person name="Sun S."/>
            <person name="Springer D."/>
            <person name="Dromer F."/>
            <person name="Young S."/>
            <person name="Zeng Q."/>
            <person name="Chapman S."/>
            <person name="Gujja S."/>
            <person name="Saif S."/>
            <person name="Birren B."/>
        </authorList>
    </citation>
    <scope>NUCLEOTIDE SEQUENCE [LARGE SCALE GENOMIC DNA]</scope>
    <source>
        <strain evidence="9">CBS 10435</strain>
    </source>
</reference>
<dbReference type="AlphaFoldDB" id="A0A1B9IV06"/>
<comment type="subcellular location">
    <subcellularLocation>
        <location evidence="1">Membrane</location>
        <topology evidence="1">Multi-pass membrane protein</topology>
    </subcellularLocation>
</comment>
<feature type="transmembrane region" description="Helical" evidence="6">
    <location>
        <begin position="225"/>
        <end position="249"/>
    </location>
</feature>
<evidence type="ECO:0000256" key="6">
    <source>
        <dbReference type="SAM" id="Phobius"/>
    </source>
</evidence>
<proteinExistence type="inferred from homology"/>
<gene>
    <name evidence="8" type="ORF">L486_03874</name>
</gene>
<accession>A0A1B9IV06</accession>
<evidence type="ECO:0000259" key="7">
    <source>
        <dbReference type="Pfam" id="PF01490"/>
    </source>
</evidence>
<dbReference type="OrthoDB" id="294730at2759"/>
<feature type="transmembrane region" description="Helical" evidence="6">
    <location>
        <begin position="427"/>
        <end position="449"/>
    </location>
</feature>
<dbReference type="Pfam" id="PF01490">
    <property type="entry name" value="Aa_trans"/>
    <property type="match status" value="1"/>
</dbReference>
<evidence type="ECO:0000313" key="9">
    <source>
        <dbReference type="Proteomes" id="UP000092583"/>
    </source>
</evidence>
<protein>
    <recommendedName>
        <fullName evidence="7">Amino acid transporter transmembrane domain-containing protein</fullName>
    </recommendedName>
</protein>
<feature type="transmembrane region" description="Helical" evidence="6">
    <location>
        <begin position="469"/>
        <end position="488"/>
    </location>
</feature>
<keyword evidence="9" id="KW-1185">Reference proteome</keyword>
<reference evidence="8 9" key="1">
    <citation type="submission" date="2013-07" db="EMBL/GenBank/DDBJ databases">
        <title>The Genome Sequence of Kwoniella mangroviensis CBS10435.</title>
        <authorList>
            <consortium name="The Broad Institute Genome Sequencing Platform"/>
            <person name="Cuomo C."/>
            <person name="Litvintseva A."/>
            <person name="Chen Y."/>
            <person name="Heitman J."/>
            <person name="Sun S."/>
            <person name="Springer D."/>
            <person name="Dromer F."/>
            <person name="Young S.K."/>
            <person name="Zeng Q."/>
            <person name="Gargeya S."/>
            <person name="Fitzgerald M."/>
            <person name="Abouelleil A."/>
            <person name="Alvarado L."/>
            <person name="Berlin A.M."/>
            <person name="Chapman S.B."/>
            <person name="Dewar J."/>
            <person name="Goldberg J."/>
            <person name="Griggs A."/>
            <person name="Gujja S."/>
            <person name="Hansen M."/>
            <person name="Howarth C."/>
            <person name="Imamovic A."/>
            <person name="Larimer J."/>
            <person name="McCowan C."/>
            <person name="Murphy C."/>
            <person name="Pearson M."/>
            <person name="Priest M."/>
            <person name="Roberts A."/>
            <person name="Saif S."/>
            <person name="Shea T."/>
            <person name="Sykes S."/>
            <person name="Wortman J."/>
            <person name="Nusbaum C."/>
            <person name="Birren B."/>
        </authorList>
    </citation>
    <scope>NUCLEOTIDE SEQUENCE [LARGE SCALE GENOMIC DNA]</scope>
    <source>
        <strain evidence="8 9">CBS 10435</strain>
    </source>
</reference>